<dbReference type="InterPro" id="IPR050425">
    <property type="entry name" value="NAD(P)_dehydrat-like"/>
</dbReference>
<organism evidence="2 3">
    <name type="scientific">Prorocentrum cordatum</name>
    <dbReference type="NCBI Taxonomy" id="2364126"/>
    <lineage>
        <taxon>Eukaryota</taxon>
        <taxon>Sar</taxon>
        <taxon>Alveolata</taxon>
        <taxon>Dinophyceae</taxon>
        <taxon>Prorocentrales</taxon>
        <taxon>Prorocentraceae</taxon>
        <taxon>Prorocentrum</taxon>
    </lineage>
</organism>
<evidence type="ECO:0008006" key="4">
    <source>
        <dbReference type="Google" id="ProtNLM"/>
    </source>
</evidence>
<dbReference type="SUPFAM" id="SSF51735">
    <property type="entry name" value="NAD(P)-binding Rossmann-fold domains"/>
    <property type="match status" value="1"/>
</dbReference>
<sequence>MVRPNIASTEAVLLACAGSTSVPALVLTSSMAAVRAPGQPFRPGRSCYDHHDWNSLSVAEDGWGAAYQFSKAQSERMAWERAGELGVPLIALCPCAIIGPERRLPGTAPGRFPWMSAAAIHSDGPEGGMLLADVRDVASAHAAAGELLASGGAAAGERVVVSAEEGVSVSCLAEAWGRLEAGGDEGAAGVARLPRGAREVECADRLESLLGVGCRALEETLRDMASDHRAAWRAPAAAAGGGVLGGLLELFR</sequence>
<proteinExistence type="predicted"/>
<name>A0ABN9RPK8_9DINO</name>
<keyword evidence="3" id="KW-1185">Reference proteome</keyword>
<dbReference type="EMBL" id="CAUYUJ010007557">
    <property type="protein sequence ID" value="CAK0821163.1"/>
    <property type="molecule type" value="Genomic_DNA"/>
</dbReference>
<keyword evidence="1" id="KW-0560">Oxidoreductase</keyword>
<dbReference type="Gene3D" id="3.40.50.720">
    <property type="entry name" value="NAD(P)-binding Rossmann-like Domain"/>
    <property type="match status" value="1"/>
</dbReference>
<dbReference type="PANTHER" id="PTHR10366">
    <property type="entry name" value="NAD DEPENDENT EPIMERASE/DEHYDRATASE"/>
    <property type="match status" value="1"/>
</dbReference>
<dbReference type="Proteomes" id="UP001189429">
    <property type="component" value="Unassembled WGS sequence"/>
</dbReference>
<gene>
    <name evidence="2" type="ORF">PCOR1329_LOCUS22561</name>
</gene>
<reference evidence="2" key="1">
    <citation type="submission" date="2023-10" db="EMBL/GenBank/DDBJ databases">
        <authorList>
            <person name="Chen Y."/>
            <person name="Shah S."/>
            <person name="Dougan E. K."/>
            <person name="Thang M."/>
            <person name="Chan C."/>
        </authorList>
    </citation>
    <scope>NUCLEOTIDE SEQUENCE [LARGE SCALE GENOMIC DNA]</scope>
</reference>
<evidence type="ECO:0000256" key="1">
    <source>
        <dbReference type="ARBA" id="ARBA00023002"/>
    </source>
</evidence>
<comment type="caution">
    <text evidence="2">The sequence shown here is derived from an EMBL/GenBank/DDBJ whole genome shotgun (WGS) entry which is preliminary data.</text>
</comment>
<dbReference type="InterPro" id="IPR036291">
    <property type="entry name" value="NAD(P)-bd_dom_sf"/>
</dbReference>
<protein>
    <recommendedName>
        <fullName evidence="4">NAD-dependent epimerase/dehydratase domain-containing protein</fullName>
    </recommendedName>
</protein>
<evidence type="ECO:0000313" key="2">
    <source>
        <dbReference type="EMBL" id="CAK0821163.1"/>
    </source>
</evidence>
<evidence type="ECO:0000313" key="3">
    <source>
        <dbReference type="Proteomes" id="UP001189429"/>
    </source>
</evidence>
<accession>A0ABN9RPK8</accession>
<dbReference type="PANTHER" id="PTHR10366:SF564">
    <property type="entry name" value="STEROL-4-ALPHA-CARBOXYLATE 3-DEHYDROGENASE, DECARBOXYLATING"/>
    <property type="match status" value="1"/>
</dbReference>